<evidence type="ECO:0000313" key="1">
    <source>
        <dbReference type="EMBL" id="GMQ31540.1"/>
    </source>
</evidence>
<reference evidence="1 2" key="1">
    <citation type="submission" date="2023-08" db="EMBL/GenBank/DDBJ databases">
        <title>Draft genome sequence of Algoriphagus confluentis.</title>
        <authorList>
            <person name="Takatani N."/>
            <person name="Hosokawa M."/>
            <person name="Sawabe T."/>
        </authorList>
    </citation>
    <scope>NUCLEOTIDE SEQUENCE [LARGE SCALE GENOMIC DNA]</scope>
    <source>
        <strain evidence="1 2">NBRC 111222</strain>
    </source>
</reference>
<organism evidence="1 2">
    <name type="scientific">Algoriphagus confluentis</name>
    <dbReference type="NCBI Taxonomy" id="1697556"/>
    <lineage>
        <taxon>Bacteria</taxon>
        <taxon>Pseudomonadati</taxon>
        <taxon>Bacteroidota</taxon>
        <taxon>Cytophagia</taxon>
        <taxon>Cytophagales</taxon>
        <taxon>Cyclobacteriaceae</taxon>
        <taxon>Algoriphagus</taxon>
    </lineage>
</organism>
<evidence type="ECO:0000313" key="2">
    <source>
        <dbReference type="Proteomes" id="UP001338309"/>
    </source>
</evidence>
<dbReference type="Proteomes" id="UP001338309">
    <property type="component" value="Unassembled WGS sequence"/>
</dbReference>
<sequence length="351" mass="39824">MKSTQFFCCLVLALLFSSCVDEIKLNLSKEVSPVLVVDAWIGPKEGQSYVQVFTSGAYVSGSADIGTVSVELVDVFLEREDGKKIPFKRQWDDKYYPQEEINPEEGESFRLIFQTIEGENFESSWEKFPPSVQVEDMEVNAIERLVLIPSQAGNLLQTRTFAEVNVEISDPGKGNLGYLSTSKGISELFTKSNFDNCLCTCYRNEPNLFKGMNFQLNENFEGRSYQKKIGEIPLSSFGRFYVETTLRVLNVFGSEYFEQVSIQQRNTGSIFDPAPFRIKGNIRKSNGGNEVVLGGLFLFQETRYTKMFSRSEIRRQSLSLNHYLEPLVSVAFSCDEYFTDASPFKPSPFLP</sequence>
<gene>
    <name evidence="1" type="ORF">Aconfl_41850</name>
</gene>
<proteinExistence type="predicted"/>
<dbReference type="EMBL" id="BTPD01000020">
    <property type="protein sequence ID" value="GMQ31540.1"/>
    <property type="molecule type" value="Genomic_DNA"/>
</dbReference>
<dbReference type="PROSITE" id="PS51257">
    <property type="entry name" value="PROKAR_LIPOPROTEIN"/>
    <property type="match status" value="1"/>
</dbReference>
<comment type="caution">
    <text evidence="1">The sequence shown here is derived from an EMBL/GenBank/DDBJ whole genome shotgun (WGS) entry which is preliminary data.</text>
</comment>
<name>A0ABQ6PWD5_9BACT</name>
<dbReference type="InterPro" id="IPR025345">
    <property type="entry name" value="DUF4249"/>
</dbReference>
<keyword evidence="2" id="KW-1185">Reference proteome</keyword>
<accession>A0ABQ6PWD5</accession>
<evidence type="ECO:0008006" key="3">
    <source>
        <dbReference type="Google" id="ProtNLM"/>
    </source>
</evidence>
<protein>
    <recommendedName>
        <fullName evidence="3">DUF4249 family protein</fullName>
    </recommendedName>
</protein>
<dbReference type="Pfam" id="PF14054">
    <property type="entry name" value="DUF4249"/>
    <property type="match status" value="1"/>
</dbReference>